<keyword evidence="2" id="KW-1185">Reference proteome</keyword>
<organism evidence="1 2">
    <name type="scientific">Dorcoceras hygrometricum</name>
    <dbReference type="NCBI Taxonomy" id="472368"/>
    <lineage>
        <taxon>Eukaryota</taxon>
        <taxon>Viridiplantae</taxon>
        <taxon>Streptophyta</taxon>
        <taxon>Embryophyta</taxon>
        <taxon>Tracheophyta</taxon>
        <taxon>Spermatophyta</taxon>
        <taxon>Magnoliopsida</taxon>
        <taxon>eudicotyledons</taxon>
        <taxon>Gunneridae</taxon>
        <taxon>Pentapetalae</taxon>
        <taxon>asterids</taxon>
        <taxon>lamiids</taxon>
        <taxon>Lamiales</taxon>
        <taxon>Gesneriaceae</taxon>
        <taxon>Didymocarpoideae</taxon>
        <taxon>Trichosporeae</taxon>
        <taxon>Loxocarpinae</taxon>
        <taxon>Dorcoceras</taxon>
    </lineage>
</organism>
<evidence type="ECO:0000313" key="1">
    <source>
        <dbReference type="EMBL" id="KZV33703.1"/>
    </source>
</evidence>
<gene>
    <name evidence="1" type="ORF">F511_31055</name>
</gene>
<dbReference type="Proteomes" id="UP000250235">
    <property type="component" value="Unassembled WGS sequence"/>
</dbReference>
<reference evidence="1 2" key="1">
    <citation type="journal article" date="2015" name="Proc. Natl. Acad. Sci. U.S.A.">
        <title>The resurrection genome of Boea hygrometrica: A blueprint for survival of dehydration.</title>
        <authorList>
            <person name="Xiao L."/>
            <person name="Yang G."/>
            <person name="Zhang L."/>
            <person name="Yang X."/>
            <person name="Zhao S."/>
            <person name="Ji Z."/>
            <person name="Zhou Q."/>
            <person name="Hu M."/>
            <person name="Wang Y."/>
            <person name="Chen M."/>
            <person name="Xu Y."/>
            <person name="Jin H."/>
            <person name="Xiao X."/>
            <person name="Hu G."/>
            <person name="Bao F."/>
            <person name="Hu Y."/>
            <person name="Wan P."/>
            <person name="Li L."/>
            <person name="Deng X."/>
            <person name="Kuang T."/>
            <person name="Xiang C."/>
            <person name="Zhu J.K."/>
            <person name="Oliver M.J."/>
            <person name="He Y."/>
        </authorList>
    </citation>
    <scope>NUCLEOTIDE SEQUENCE [LARGE SCALE GENOMIC DNA]</scope>
    <source>
        <strain evidence="2">cv. XS01</strain>
    </source>
</reference>
<protein>
    <submittedName>
        <fullName evidence="1">Uncharacterized protein</fullName>
    </submittedName>
</protein>
<evidence type="ECO:0000313" key="2">
    <source>
        <dbReference type="Proteomes" id="UP000250235"/>
    </source>
</evidence>
<name>A0A2Z7BGY7_9LAMI</name>
<dbReference type="AlphaFoldDB" id="A0A2Z7BGY7"/>
<sequence length="113" mass="13514">MLSVRTRRSNQEKRFDKISSRCDVVVLIIHANQSRGKWFQLREYTDNSRKPVEGKMVPAERIYDNVLTYDYEPRYDVVDQPDEELEISREIVVSADYPSRERCDIVLIINRKY</sequence>
<proteinExistence type="predicted"/>
<dbReference type="EMBL" id="KV005696">
    <property type="protein sequence ID" value="KZV33703.1"/>
    <property type="molecule type" value="Genomic_DNA"/>
</dbReference>
<accession>A0A2Z7BGY7</accession>